<dbReference type="Proteomes" id="UP001407347">
    <property type="component" value="Unassembled WGS sequence"/>
</dbReference>
<reference evidence="1 2" key="1">
    <citation type="journal article" date="2023" name="PLoS ONE">
        <title>Complete genome assembly of Hawai'i environmental nontuberculous mycobacteria reveals unexpected co-isolation with methylobacteria.</title>
        <authorList>
            <person name="Hendrix J."/>
            <person name="Epperson L.E."/>
            <person name="Tong E.I."/>
            <person name="Chan Y.L."/>
            <person name="Hasan N.A."/>
            <person name="Dawrs S.N."/>
            <person name="Norton G.J."/>
            <person name="Virdi R."/>
            <person name="Crooks J.L."/>
            <person name="Chan E.D."/>
            <person name="Honda J.R."/>
            <person name="Strong M."/>
        </authorList>
    </citation>
    <scope>NUCLEOTIDE SEQUENCE [LARGE SCALE GENOMIC DNA]</scope>
    <source>
        <strain evidence="1 2">NJH_HI04-1</strain>
    </source>
</reference>
<dbReference type="EMBL" id="JAQYXP010000006">
    <property type="protein sequence ID" value="MEN3238612.1"/>
    <property type="molecule type" value="Genomic_DNA"/>
</dbReference>
<accession>A0ABV0A448</accession>
<protein>
    <recommendedName>
        <fullName evidence="3">CopG family transcriptional regulator</fullName>
    </recommendedName>
</protein>
<organism evidence="1 2">
    <name type="scientific">Methylobacterium ajmalii</name>
    <dbReference type="NCBI Taxonomy" id="2738439"/>
    <lineage>
        <taxon>Bacteria</taxon>
        <taxon>Pseudomonadati</taxon>
        <taxon>Pseudomonadota</taxon>
        <taxon>Alphaproteobacteria</taxon>
        <taxon>Hyphomicrobiales</taxon>
        <taxon>Methylobacteriaceae</taxon>
        <taxon>Methylobacterium</taxon>
    </lineage>
</organism>
<sequence length="63" mass="7387">MSRRKRPTQAEIIAMWDLLDDDNKSTEWVMQRVVDHFEGKVDEGDVADALMRRQDVQPARQSD</sequence>
<keyword evidence="2" id="KW-1185">Reference proteome</keyword>
<name>A0ABV0A448_9HYPH</name>
<proteinExistence type="predicted"/>
<evidence type="ECO:0000313" key="1">
    <source>
        <dbReference type="EMBL" id="MEN3238612.1"/>
    </source>
</evidence>
<evidence type="ECO:0000313" key="2">
    <source>
        <dbReference type="Proteomes" id="UP001407347"/>
    </source>
</evidence>
<dbReference type="RefSeq" id="WP_346013742.1">
    <property type="nucleotide sequence ID" value="NZ_JAQYXP010000006.1"/>
</dbReference>
<comment type="caution">
    <text evidence="1">The sequence shown here is derived from an EMBL/GenBank/DDBJ whole genome shotgun (WGS) entry which is preliminary data.</text>
</comment>
<gene>
    <name evidence="1" type="ORF">PUR29_34800</name>
</gene>
<evidence type="ECO:0008006" key="3">
    <source>
        <dbReference type="Google" id="ProtNLM"/>
    </source>
</evidence>